<comment type="similarity">
    <text evidence="4">Belongs to the peptidase S8 family.</text>
</comment>
<organism evidence="6 7">
    <name type="scientific">Burkholderia ubonensis</name>
    <dbReference type="NCBI Taxonomy" id="101571"/>
    <lineage>
        <taxon>Bacteria</taxon>
        <taxon>Pseudomonadati</taxon>
        <taxon>Pseudomonadota</taxon>
        <taxon>Betaproteobacteria</taxon>
        <taxon>Burkholderiales</taxon>
        <taxon>Burkholderiaceae</taxon>
        <taxon>Burkholderia</taxon>
        <taxon>Burkholderia cepacia complex</taxon>
    </lineage>
</organism>
<evidence type="ECO:0000256" key="3">
    <source>
        <dbReference type="ARBA" id="ARBA00022825"/>
    </source>
</evidence>
<sequence>MATPGITTTEPFNAYTHEFGGTSSAAPTVSGIVALMLQANSQLTWRDVRLILARTSRVLPSMRDDPSAHWTTTAATNPYTGKRYRYSPRYGFGLVDADAATRYAKRFASVGGSSRAWRTQACQGENAVTGKATPASLTRNIAMNCGNRRVEFLNVSIELEHASFRALSVTLISPGGTPIHLSPASDSCNAVFGASPHCSTAAFNNRYVTNAITALDEPASGNWTLRIDDALGSGQPLAFKKVELKIL</sequence>
<comment type="caution">
    <text evidence="4">Lacks conserved residue(s) required for the propagation of feature annotation.</text>
</comment>
<dbReference type="Gene3D" id="3.40.50.200">
    <property type="entry name" value="Peptidase S8/S53 domain"/>
    <property type="match status" value="1"/>
</dbReference>
<gene>
    <name evidence="6" type="ORF">WJ96_20315</name>
</gene>
<keyword evidence="2" id="KW-0378">Hydrolase</keyword>
<dbReference type="InterPro" id="IPR036852">
    <property type="entry name" value="Peptidase_S8/S53_dom_sf"/>
</dbReference>
<dbReference type="PROSITE" id="PS00138">
    <property type="entry name" value="SUBTILASE_SER"/>
    <property type="match status" value="1"/>
</dbReference>
<dbReference type="PANTHER" id="PTHR42884:SF14">
    <property type="entry name" value="NEUROENDOCRINE CONVERTASE 1"/>
    <property type="match status" value="1"/>
</dbReference>
<dbReference type="InterPro" id="IPR000209">
    <property type="entry name" value="Peptidase_S8/S53_dom"/>
</dbReference>
<dbReference type="GO" id="GO:0016020">
    <property type="term" value="C:membrane"/>
    <property type="evidence" value="ECO:0007669"/>
    <property type="project" value="TreeGrafter"/>
</dbReference>
<name>A0AAW3MIK5_9BURK</name>
<dbReference type="InterPro" id="IPR008979">
    <property type="entry name" value="Galactose-bd-like_sf"/>
</dbReference>
<dbReference type="Proteomes" id="UP000056453">
    <property type="component" value="Unassembled WGS sequence"/>
</dbReference>
<evidence type="ECO:0000256" key="1">
    <source>
        <dbReference type="ARBA" id="ARBA00022670"/>
    </source>
</evidence>
<feature type="domain" description="P/Homo B" evidence="5">
    <location>
        <begin position="111"/>
        <end position="247"/>
    </location>
</feature>
<dbReference type="InterPro" id="IPR023828">
    <property type="entry name" value="Peptidase_S8_Ser-AS"/>
</dbReference>
<dbReference type="GO" id="GO:0005737">
    <property type="term" value="C:cytoplasm"/>
    <property type="evidence" value="ECO:0007669"/>
    <property type="project" value="UniProtKB-ARBA"/>
</dbReference>
<dbReference type="GO" id="GO:0012505">
    <property type="term" value="C:endomembrane system"/>
    <property type="evidence" value="ECO:0007669"/>
    <property type="project" value="UniProtKB-ARBA"/>
</dbReference>
<comment type="caution">
    <text evidence="6">The sequence shown here is derived from an EMBL/GenBank/DDBJ whole genome shotgun (WGS) entry which is preliminary data.</text>
</comment>
<dbReference type="Pfam" id="PF00082">
    <property type="entry name" value="Peptidase_S8"/>
    <property type="match status" value="1"/>
</dbReference>
<dbReference type="EMBL" id="LPBJ01000095">
    <property type="protein sequence ID" value="KVP89343.1"/>
    <property type="molecule type" value="Genomic_DNA"/>
</dbReference>
<dbReference type="PANTHER" id="PTHR42884">
    <property type="entry name" value="PROPROTEIN CONVERTASE SUBTILISIN/KEXIN-RELATED"/>
    <property type="match status" value="1"/>
</dbReference>
<accession>A0AAW3MIK5</accession>
<evidence type="ECO:0000256" key="4">
    <source>
        <dbReference type="PROSITE-ProRule" id="PRU01240"/>
    </source>
</evidence>
<dbReference type="InterPro" id="IPR002884">
    <property type="entry name" value="P_dom"/>
</dbReference>
<dbReference type="Pfam" id="PF01483">
    <property type="entry name" value="P_proprotein"/>
    <property type="match status" value="1"/>
</dbReference>
<dbReference type="PROSITE" id="PS51829">
    <property type="entry name" value="P_HOMO_B"/>
    <property type="match status" value="1"/>
</dbReference>
<dbReference type="SUPFAM" id="SSF49785">
    <property type="entry name" value="Galactose-binding domain-like"/>
    <property type="match status" value="1"/>
</dbReference>
<keyword evidence="7" id="KW-1185">Reference proteome</keyword>
<evidence type="ECO:0000259" key="5">
    <source>
        <dbReference type="PROSITE" id="PS51829"/>
    </source>
</evidence>
<dbReference type="GO" id="GO:0004252">
    <property type="term" value="F:serine-type endopeptidase activity"/>
    <property type="evidence" value="ECO:0007669"/>
    <property type="project" value="InterPro"/>
</dbReference>
<reference evidence="6 7" key="1">
    <citation type="submission" date="2015-11" db="EMBL/GenBank/DDBJ databases">
        <title>Expanding the genomic diversity of Burkholderia species for the development of highly accurate diagnostics.</title>
        <authorList>
            <person name="Sahl J."/>
            <person name="Keim P."/>
            <person name="Wagner D."/>
        </authorList>
    </citation>
    <scope>NUCLEOTIDE SEQUENCE [LARGE SCALE GENOMIC DNA]</scope>
    <source>
        <strain evidence="6 7">MSMB1808WGS</strain>
    </source>
</reference>
<dbReference type="GO" id="GO:0016485">
    <property type="term" value="P:protein processing"/>
    <property type="evidence" value="ECO:0007669"/>
    <property type="project" value="TreeGrafter"/>
</dbReference>
<dbReference type="AlphaFoldDB" id="A0AAW3MIK5"/>
<evidence type="ECO:0000313" key="6">
    <source>
        <dbReference type="EMBL" id="KVP89343.1"/>
    </source>
</evidence>
<proteinExistence type="inferred from homology"/>
<dbReference type="Gene3D" id="2.60.120.260">
    <property type="entry name" value="Galactose-binding domain-like"/>
    <property type="match status" value="1"/>
</dbReference>
<evidence type="ECO:0000313" key="7">
    <source>
        <dbReference type="Proteomes" id="UP000056453"/>
    </source>
</evidence>
<evidence type="ECO:0000256" key="2">
    <source>
        <dbReference type="ARBA" id="ARBA00022801"/>
    </source>
</evidence>
<keyword evidence="3" id="KW-0720">Serine protease</keyword>
<dbReference type="SUPFAM" id="SSF52743">
    <property type="entry name" value="Subtilisin-like"/>
    <property type="match status" value="1"/>
</dbReference>
<protein>
    <recommendedName>
        <fullName evidence="5">P/Homo B domain-containing protein</fullName>
    </recommendedName>
</protein>
<dbReference type="PROSITE" id="PS51892">
    <property type="entry name" value="SUBTILASE"/>
    <property type="match status" value="1"/>
</dbReference>
<keyword evidence="1" id="KW-0645">Protease</keyword>